<evidence type="ECO:0000256" key="3">
    <source>
        <dbReference type="ARBA" id="ARBA00022833"/>
    </source>
</evidence>
<feature type="region of interest" description="Disordered" evidence="5">
    <location>
        <begin position="1"/>
        <end position="20"/>
    </location>
</feature>
<protein>
    <recommendedName>
        <fullName evidence="6">PHD-type domain-containing protein</fullName>
    </recommendedName>
</protein>
<dbReference type="PROSITE" id="PS01359">
    <property type="entry name" value="ZF_PHD_1"/>
    <property type="match status" value="1"/>
</dbReference>
<proteinExistence type="predicted"/>
<dbReference type="PROSITE" id="PS50016">
    <property type="entry name" value="ZF_PHD_2"/>
    <property type="match status" value="1"/>
</dbReference>
<dbReference type="Proteomes" id="UP001153069">
    <property type="component" value="Unassembled WGS sequence"/>
</dbReference>
<gene>
    <name evidence="7" type="ORF">SEMRO_295_G110310.1</name>
</gene>
<evidence type="ECO:0000313" key="8">
    <source>
        <dbReference type="Proteomes" id="UP001153069"/>
    </source>
</evidence>
<name>A0A9N8DQ96_9STRA</name>
<keyword evidence="1" id="KW-0479">Metal-binding</keyword>
<evidence type="ECO:0000313" key="7">
    <source>
        <dbReference type="EMBL" id="CAB9507152.1"/>
    </source>
</evidence>
<dbReference type="Gene3D" id="3.30.40.10">
    <property type="entry name" value="Zinc/RING finger domain, C3HC4 (zinc finger)"/>
    <property type="match status" value="1"/>
</dbReference>
<sequence>MKKRLTKLSDSEDKDLDVEEDSDEDLNDFCEDDLCGVCMKPGKLIVCDGGEVCTGCGKAFHVICIRRKAVPEGDWICRACSNKAGISVGIEGHEFAATATARSTTPVRATATASTSSAGIEIVHMTTPYEKKTIMVKGKKGKRVPGRIYAMDRPDSFRQQMGAIPRTKVDLLQKYVEGAQRMATPILKSDSFDEENTSGSYTIARSNESDWPDVMHMAASYREQAANGDGQNSTGDILPTPEFHFFVHSRYQQEKLEKVLREGSYKVITHNDYSTFKASYASGVTRTKEQEFMDDASE</sequence>
<keyword evidence="8" id="KW-1185">Reference proteome</keyword>
<dbReference type="SMART" id="SM00249">
    <property type="entry name" value="PHD"/>
    <property type="match status" value="1"/>
</dbReference>
<dbReference type="OrthoDB" id="49163at2759"/>
<dbReference type="AlphaFoldDB" id="A0A9N8DQ96"/>
<dbReference type="InterPro" id="IPR013083">
    <property type="entry name" value="Znf_RING/FYVE/PHD"/>
</dbReference>
<evidence type="ECO:0000256" key="1">
    <source>
        <dbReference type="ARBA" id="ARBA00022723"/>
    </source>
</evidence>
<keyword evidence="3" id="KW-0862">Zinc</keyword>
<comment type="caution">
    <text evidence="7">The sequence shown here is derived from an EMBL/GenBank/DDBJ whole genome shotgun (WGS) entry which is preliminary data.</text>
</comment>
<keyword evidence="2 4" id="KW-0863">Zinc-finger</keyword>
<dbReference type="InterPro" id="IPR019786">
    <property type="entry name" value="Zinc_finger_PHD-type_CS"/>
</dbReference>
<dbReference type="InterPro" id="IPR019787">
    <property type="entry name" value="Znf_PHD-finger"/>
</dbReference>
<feature type="domain" description="PHD-type" evidence="6">
    <location>
        <begin position="32"/>
        <end position="83"/>
    </location>
</feature>
<dbReference type="PANTHER" id="PTHR24102:SF28">
    <property type="entry name" value="PHD-TYPE DOMAIN-CONTAINING PROTEIN"/>
    <property type="match status" value="1"/>
</dbReference>
<evidence type="ECO:0000256" key="4">
    <source>
        <dbReference type="PROSITE-ProRule" id="PRU00146"/>
    </source>
</evidence>
<dbReference type="InterPro" id="IPR001965">
    <property type="entry name" value="Znf_PHD"/>
</dbReference>
<dbReference type="SUPFAM" id="SSF57903">
    <property type="entry name" value="FYVE/PHD zinc finger"/>
    <property type="match status" value="1"/>
</dbReference>
<dbReference type="PANTHER" id="PTHR24102">
    <property type="entry name" value="PHD FINGER PROTEIN"/>
    <property type="match status" value="1"/>
</dbReference>
<evidence type="ECO:0000259" key="6">
    <source>
        <dbReference type="PROSITE" id="PS50016"/>
    </source>
</evidence>
<organism evidence="7 8">
    <name type="scientific">Seminavis robusta</name>
    <dbReference type="NCBI Taxonomy" id="568900"/>
    <lineage>
        <taxon>Eukaryota</taxon>
        <taxon>Sar</taxon>
        <taxon>Stramenopiles</taxon>
        <taxon>Ochrophyta</taxon>
        <taxon>Bacillariophyta</taxon>
        <taxon>Bacillariophyceae</taxon>
        <taxon>Bacillariophycidae</taxon>
        <taxon>Naviculales</taxon>
        <taxon>Naviculaceae</taxon>
        <taxon>Seminavis</taxon>
    </lineage>
</organism>
<evidence type="ECO:0000256" key="2">
    <source>
        <dbReference type="ARBA" id="ARBA00022771"/>
    </source>
</evidence>
<dbReference type="GO" id="GO:0008270">
    <property type="term" value="F:zinc ion binding"/>
    <property type="evidence" value="ECO:0007669"/>
    <property type="project" value="UniProtKB-KW"/>
</dbReference>
<reference evidence="7" key="1">
    <citation type="submission" date="2020-06" db="EMBL/GenBank/DDBJ databases">
        <authorList>
            <consortium name="Plant Systems Biology data submission"/>
        </authorList>
    </citation>
    <scope>NUCLEOTIDE SEQUENCE</scope>
    <source>
        <strain evidence="7">D6</strain>
    </source>
</reference>
<dbReference type="EMBL" id="CAICTM010000294">
    <property type="protein sequence ID" value="CAB9507152.1"/>
    <property type="molecule type" value="Genomic_DNA"/>
</dbReference>
<evidence type="ECO:0000256" key="5">
    <source>
        <dbReference type="SAM" id="MobiDB-lite"/>
    </source>
</evidence>
<dbReference type="InterPro" id="IPR011011">
    <property type="entry name" value="Znf_FYVE_PHD"/>
</dbReference>
<accession>A0A9N8DQ96</accession>